<dbReference type="InterPro" id="IPR055414">
    <property type="entry name" value="LRR_R13L4/SHOC2-like"/>
</dbReference>
<dbReference type="InterPro" id="IPR042197">
    <property type="entry name" value="Apaf_helical"/>
</dbReference>
<sequence length="1998" mass="226685">MAELFIFSIAESLITKLASHAFQEASRVVGLYDHLRDLKKTLSLVKAVLLDAEQKQEHNHELQEWLRQLKSVFYDAEDVLDEFECQTLRKQVLKAHGTIKDQVSHFFSSSNPLVFRSKMAQQIKDVSKRLDKVAADRHKFGLRIIDVDTRVVHRRDTSRMTHSRVSDSDVIGREHDKEKIIEIFMQQNPNDDDKSLSVIPIVGIGGLGKTTLAKFVFNDKRIDECFKLKMWVCVSDDFDINQLIIKIINSVNVNDAPLRQQNLDMVDLEQLQNQLTSKLAGQKFLLVLDDVWNNDRVKWVELRNLLQEGVAAGSKILVTTRIDSIASMMGTVASYKLQNLSPENSLSLFVKWAFKNEGEEEKHPHLVNIGKEIVKKCRGVPLAVRTLGSLLFAKFEANEWEYVRDNEIWNLPQNKDDILPALKLSYDFFPSYLRQCFALFSLYPKDYEFRSVEVARLWEALGVLAPPRKNETPEDVVKQYLDELLSRSFLQDFIDGGTICQFKIHDLVHDLALFVAKDECLLVNSHVQNIPENIRHLSFAEFSSLGNSFTSKSVAVRSIMFPNGAEGANVEALLNTCVSKFKLLRVLDLRDSTCKTLPRSIGKLKHLRYFSIQNNPNIKRLPNSICKLQNLQFFSVLGCKELEALPKGFRKLICLRHLGISTKQPVLPYSEITNLISLAHLSIGSSHNMESIFGGVKFPALKTLYVVDCHSLKSLPLDVINCPELESLSVQDCVNLDLDLWKEHHEEQSPMLKLKCVGFAGLPQLGALPQWLQETANSLRTLIIKYCDNLEMLPEWLSTMTNLKSLLILDCPELISLPDNIHHLTALEHLHIRGCPELCKKCQPHVEDEEYTYAIGSSTGPENWWRINQKWKTCGDGKLQSPIDLLDQRVQELPQLGKLKKAYKSAPAVLKNRGHDIVLEWKGDAGQLNINETYYNLIQCHWHTPSEHTLNGTKFDLELHAVHTTSKGEFAVIGILYKIGSPDPFFSKLLNDIKSSVDKDIDVGLINSREIKFKSRPYYRYVGSLTTPACTEGVVWTIVKKVRTVSSEQLSALKGAVHHEGLKGQVEEEKGGIKVSDTIFGANPVITEALGILDTAILITMAESFIFSIVESLIEKLASRAFQEASEALDLKSVFYDAQDVLDEFECQTLRKQVLKAHGTIKDQVSHFFSSSNPLVFRSKMAQKIKDVSKRLDKVAADRHKFGLRTIDVDTRVVHRRDTSRMTHSRVSDSDVIGREHDKEKIIELLMQQNPNDDDKSLSVIPIVGIGGLGKTTLAKFVFNDKRIDGCFPLKMWVCVSDDFDINQLIIKIINSANVADAPLRQQNLDMVDLEQLQNQLRSRLAGQKFLLVLDDVWNDDRVRWVELKNLIKVGIAAGSKILVTTRIDSIASMMGTVASYKLQSLSPENSLSLFVKWAFKNEGEEEKHPHLVNIGEEIVNKCKGVPLAVRTLGSLLFSKFEVNEWEYVRDNEIWNLPQNKDDILPALKLSYDFLPSYLRQCFALFSLYPKDYEFLSDEVAKLWGALGLLASPRKNETPENVVKQYLDELLSRSFLQDFIDGGTFYEFKIHDLVHDLAVFVAKEECLVVNSHIQNIPENIRHLSFAEYSCLGNSFTSKSVAVRTIMFPNGAEGGSVESLLNTCVSKFKLLRVLDLSDSTCKTLPRSIGKLKHLRYFSIQNNPNIKRLPNSICKLQNLQFLSVLGCKELEALPKGFRKLICLRHLEITTKQPVLPYTEITNLISLARLCIESSHNMESIFGGVKFPALKTLYVADCHSLKSLPLDVTNFPELETLFVENCVNLDLELWKDHHEEPNPKLKLKCVGFWALPQLGALPQWLQETANSLRTLIIKYCDNLEMLPEWLSTLTNLKSLLILDCPKLISLPDNIHHLTAFEHLHIYGCAELCKKYQPHVEDEEYTYAIGSSTGPENWWRINPKWKTCGDGKLQSPIDLLDQRVQELPQLGKLKKAYKSAPAVLKNSGHDIVEGLKGQVEEEKEGWNHGQ</sequence>
<comment type="caution">
    <text evidence="10">The sequence shown here is derived from an EMBL/GenBank/DDBJ whole genome shotgun (WGS) entry which is preliminary data.</text>
</comment>
<dbReference type="InterPro" id="IPR038005">
    <property type="entry name" value="RX-like_CC"/>
</dbReference>
<keyword evidence="6" id="KW-0067">ATP-binding</keyword>
<gene>
    <name evidence="10" type="ORF">D0Y65_051409</name>
</gene>
<dbReference type="InterPro" id="IPR041118">
    <property type="entry name" value="Rx_N"/>
</dbReference>
<dbReference type="Gene3D" id="3.80.10.10">
    <property type="entry name" value="Ribonuclease Inhibitor"/>
    <property type="match status" value="3"/>
</dbReference>
<keyword evidence="11" id="KW-1185">Reference proteome</keyword>
<proteinExistence type="predicted"/>
<evidence type="ECO:0000256" key="4">
    <source>
        <dbReference type="ARBA" id="ARBA00022741"/>
    </source>
</evidence>
<dbReference type="InterPro" id="IPR032675">
    <property type="entry name" value="LRR_dom_sf"/>
</dbReference>
<dbReference type="Gene3D" id="1.10.10.10">
    <property type="entry name" value="Winged helix-like DNA-binding domain superfamily/Winged helix DNA-binding domain"/>
    <property type="match status" value="2"/>
</dbReference>
<dbReference type="InterPro" id="IPR001148">
    <property type="entry name" value="CA_dom"/>
</dbReference>
<dbReference type="InterPro" id="IPR018338">
    <property type="entry name" value="Carbonic_anhydrase_a-class_CS"/>
</dbReference>
<evidence type="ECO:0000256" key="5">
    <source>
        <dbReference type="ARBA" id="ARBA00022821"/>
    </source>
</evidence>
<dbReference type="GO" id="GO:0051707">
    <property type="term" value="P:response to other organism"/>
    <property type="evidence" value="ECO:0007669"/>
    <property type="project" value="UniProtKB-ARBA"/>
</dbReference>
<dbReference type="FunFam" id="3.40.50.300:FF:001091">
    <property type="entry name" value="Probable disease resistance protein At1g61300"/>
    <property type="match status" value="1"/>
</dbReference>
<dbReference type="PROSITE" id="PS00162">
    <property type="entry name" value="ALPHA_CA_1"/>
    <property type="match status" value="1"/>
</dbReference>
<dbReference type="Gene3D" id="3.10.200.10">
    <property type="entry name" value="Alpha carbonic anhydrase"/>
    <property type="match status" value="2"/>
</dbReference>
<dbReference type="InterPro" id="IPR058922">
    <property type="entry name" value="WHD_DRP"/>
</dbReference>
<feature type="domain" description="Alpha-carbonic anhydrase" evidence="9">
    <location>
        <begin position="849"/>
        <end position="1077"/>
    </location>
</feature>
<evidence type="ECO:0000259" key="9">
    <source>
        <dbReference type="PROSITE" id="PS51144"/>
    </source>
</evidence>
<dbReference type="InterPro" id="IPR041891">
    <property type="entry name" value="Alpha_CA_prokaryot-like"/>
</dbReference>
<dbReference type="PROSITE" id="PS51144">
    <property type="entry name" value="ALPHA_CA_2"/>
    <property type="match status" value="2"/>
</dbReference>
<dbReference type="GO" id="GO:0005524">
    <property type="term" value="F:ATP binding"/>
    <property type="evidence" value="ECO:0007669"/>
    <property type="project" value="UniProtKB-KW"/>
</dbReference>
<dbReference type="InterPro" id="IPR036398">
    <property type="entry name" value="CA_dom_sf"/>
</dbReference>
<accession>A0A445FG47</accession>
<evidence type="ECO:0000256" key="7">
    <source>
        <dbReference type="ARBA" id="ARBA00023239"/>
    </source>
</evidence>
<keyword evidence="5" id="KW-0611">Plant defense</keyword>
<dbReference type="GO" id="GO:0008270">
    <property type="term" value="F:zinc ion binding"/>
    <property type="evidence" value="ECO:0007669"/>
    <property type="project" value="InterPro"/>
</dbReference>
<evidence type="ECO:0000256" key="2">
    <source>
        <dbReference type="ARBA" id="ARBA00012925"/>
    </source>
</evidence>
<dbReference type="PANTHER" id="PTHR36766">
    <property type="entry name" value="PLANT BROAD-SPECTRUM MILDEW RESISTANCE PROTEIN RPW8"/>
    <property type="match status" value="1"/>
</dbReference>
<dbReference type="Pfam" id="PF00931">
    <property type="entry name" value="NB-ARC"/>
    <property type="match status" value="2"/>
</dbReference>
<dbReference type="InterPro" id="IPR002182">
    <property type="entry name" value="NB-ARC"/>
</dbReference>
<feature type="domain" description="Alpha-carbonic anhydrase" evidence="9">
    <location>
        <begin position="1911"/>
        <end position="1998"/>
    </location>
</feature>
<dbReference type="EC" id="4.2.1.1" evidence="2"/>
<dbReference type="Pfam" id="PF18052">
    <property type="entry name" value="Rx_N"/>
    <property type="match status" value="1"/>
</dbReference>
<dbReference type="Gene3D" id="3.40.50.300">
    <property type="entry name" value="P-loop containing nucleotide triphosphate hydrolases"/>
    <property type="match status" value="2"/>
</dbReference>
<comment type="cofactor">
    <cofactor evidence="1">
        <name>Zn(2+)</name>
        <dbReference type="ChEBI" id="CHEBI:29105"/>
    </cofactor>
</comment>
<protein>
    <recommendedName>
        <fullName evidence="2">carbonic anhydrase</fullName>
        <ecNumber evidence="2">4.2.1.1</ecNumber>
    </recommendedName>
</protein>
<dbReference type="SUPFAM" id="SSF52540">
    <property type="entry name" value="P-loop containing nucleoside triphosphate hydrolases"/>
    <property type="match status" value="2"/>
</dbReference>
<dbReference type="EMBL" id="QZWG01000019">
    <property type="protein sequence ID" value="RZB47825.1"/>
    <property type="molecule type" value="Genomic_DNA"/>
</dbReference>
<evidence type="ECO:0000256" key="3">
    <source>
        <dbReference type="ARBA" id="ARBA00022737"/>
    </source>
</evidence>
<comment type="catalytic activity">
    <reaction evidence="8">
        <text>hydrogencarbonate + H(+) = CO2 + H2O</text>
        <dbReference type="Rhea" id="RHEA:10748"/>
        <dbReference type="ChEBI" id="CHEBI:15377"/>
        <dbReference type="ChEBI" id="CHEBI:15378"/>
        <dbReference type="ChEBI" id="CHEBI:16526"/>
        <dbReference type="ChEBI" id="CHEBI:17544"/>
        <dbReference type="EC" id="4.2.1.1"/>
    </reaction>
</comment>
<organism evidence="10 11">
    <name type="scientific">Glycine soja</name>
    <name type="common">Wild soybean</name>
    <dbReference type="NCBI Taxonomy" id="3848"/>
    <lineage>
        <taxon>Eukaryota</taxon>
        <taxon>Viridiplantae</taxon>
        <taxon>Streptophyta</taxon>
        <taxon>Embryophyta</taxon>
        <taxon>Tracheophyta</taxon>
        <taxon>Spermatophyta</taxon>
        <taxon>Magnoliopsida</taxon>
        <taxon>eudicotyledons</taxon>
        <taxon>Gunneridae</taxon>
        <taxon>Pentapetalae</taxon>
        <taxon>rosids</taxon>
        <taxon>fabids</taxon>
        <taxon>Fabales</taxon>
        <taxon>Fabaceae</taxon>
        <taxon>Papilionoideae</taxon>
        <taxon>50 kb inversion clade</taxon>
        <taxon>NPAAA clade</taxon>
        <taxon>indigoferoid/millettioid clade</taxon>
        <taxon>Phaseoleae</taxon>
        <taxon>Glycine</taxon>
        <taxon>Glycine subgen. Soja</taxon>
    </lineage>
</organism>
<dbReference type="SUPFAM" id="SSF51069">
    <property type="entry name" value="Carbonic anhydrase"/>
    <property type="match status" value="2"/>
</dbReference>
<evidence type="ECO:0000256" key="8">
    <source>
        <dbReference type="ARBA" id="ARBA00048348"/>
    </source>
</evidence>
<dbReference type="Pfam" id="PF23598">
    <property type="entry name" value="LRR_14"/>
    <property type="match status" value="2"/>
</dbReference>
<dbReference type="PRINTS" id="PR00364">
    <property type="entry name" value="DISEASERSIST"/>
</dbReference>
<keyword evidence="3" id="KW-0677">Repeat</keyword>
<dbReference type="Proteomes" id="UP000289340">
    <property type="component" value="Chromosome 19"/>
</dbReference>
<dbReference type="InterPro" id="IPR027417">
    <property type="entry name" value="P-loop_NTPase"/>
</dbReference>
<dbReference type="CDD" id="cd14798">
    <property type="entry name" value="RX-CC_like"/>
    <property type="match status" value="1"/>
</dbReference>
<name>A0A445FG47_GLYSO</name>
<dbReference type="Gene3D" id="1.20.5.4130">
    <property type="match status" value="1"/>
</dbReference>
<keyword evidence="7 10" id="KW-0456">Lyase</keyword>
<dbReference type="Pfam" id="PF00194">
    <property type="entry name" value="Carb_anhydrase"/>
    <property type="match status" value="1"/>
</dbReference>
<keyword evidence="4" id="KW-0547">Nucleotide-binding</keyword>
<dbReference type="GO" id="GO:0043531">
    <property type="term" value="F:ADP binding"/>
    <property type="evidence" value="ECO:0007669"/>
    <property type="project" value="InterPro"/>
</dbReference>
<dbReference type="GO" id="GO:0006952">
    <property type="term" value="P:defense response"/>
    <property type="evidence" value="ECO:0007669"/>
    <property type="project" value="UniProtKB-KW"/>
</dbReference>
<dbReference type="InterPro" id="IPR036388">
    <property type="entry name" value="WH-like_DNA-bd_sf"/>
</dbReference>
<reference evidence="10 11" key="1">
    <citation type="submission" date="2018-09" db="EMBL/GenBank/DDBJ databases">
        <title>A high-quality reference genome of wild soybean provides a powerful tool to mine soybean genomes.</title>
        <authorList>
            <person name="Xie M."/>
            <person name="Chung C.Y.L."/>
            <person name="Li M.-W."/>
            <person name="Wong F.-L."/>
            <person name="Chan T.-F."/>
            <person name="Lam H.-M."/>
        </authorList>
    </citation>
    <scope>NUCLEOTIDE SEQUENCE [LARGE SCALE GENOMIC DNA]</scope>
    <source>
        <strain evidence="11">cv. W05</strain>
        <tissue evidence="10">Hypocotyl of etiolated seedlings</tissue>
    </source>
</reference>
<dbReference type="GO" id="GO:0004089">
    <property type="term" value="F:carbonate dehydratase activity"/>
    <property type="evidence" value="ECO:0007669"/>
    <property type="project" value="UniProtKB-EC"/>
</dbReference>
<evidence type="ECO:0000256" key="1">
    <source>
        <dbReference type="ARBA" id="ARBA00001947"/>
    </source>
</evidence>
<dbReference type="CDD" id="cd03124">
    <property type="entry name" value="alpha_CA_prokaryotic_like"/>
    <property type="match status" value="1"/>
</dbReference>
<evidence type="ECO:0000313" key="11">
    <source>
        <dbReference type="Proteomes" id="UP000289340"/>
    </source>
</evidence>
<dbReference type="Pfam" id="PF23559">
    <property type="entry name" value="WHD_DRP"/>
    <property type="match status" value="2"/>
</dbReference>
<dbReference type="SMART" id="SM01057">
    <property type="entry name" value="Carb_anhydrase"/>
    <property type="match status" value="1"/>
</dbReference>
<dbReference type="SUPFAM" id="SSF52058">
    <property type="entry name" value="L domain-like"/>
    <property type="match status" value="2"/>
</dbReference>
<evidence type="ECO:0000256" key="6">
    <source>
        <dbReference type="ARBA" id="ARBA00022840"/>
    </source>
</evidence>
<evidence type="ECO:0000313" key="10">
    <source>
        <dbReference type="EMBL" id="RZB47825.1"/>
    </source>
</evidence>
<dbReference type="Gene3D" id="1.10.8.430">
    <property type="entry name" value="Helical domain of apoptotic protease-activating factors"/>
    <property type="match status" value="2"/>
</dbReference>
<dbReference type="PANTHER" id="PTHR36766:SF61">
    <property type="entry name" value="NB-ARC DOMAIN DISEASE RESISTANCE PROTEIN"/>
    <property type="match status" value="1"/>
</dbReference>